<organism evidence="9 10">
    <name type="scientific">Ciceribacter selenitireducens ATCC BAA-1503</name>
    <dbReference type="NCBI Taxonomy" id="1336235"/>
    <lineage>
        <taxon>Bacteria</taxon>
        <taxon>Pseudomonadati</taxon>
        <taxon>Pseudomonadota</taxon>
        <taxon>Alphaproteobacteria</taxon>
        <taxon>Hyphomicrobiales</taxon>
        <taxon>Rhizobiaceae</taxon>
        <taxon>Ciceribacter</taxon>
    </lineage>
</organism>
<comment type="similarity">
    <text evidence="7">Belongs to the SMC family.</text>
</comment>
<dbReference type="InterPro" id="IPR011890">
    <property type="entry name" value="SMC_prok"/>
</dbReference>
<dbReference type="GO" id="GO:0005694">
    <property type="term" value="C:chromosome"/>
    <property type="evidence" value="ECO:0007669"/>
    <property type="project" value="InterPro"/>
</dbReference>
<keyword evidence="6 7" id="KW-0238">DNA-binding</keyword>
<dbReference type="Gene3D" id="3.40.50.300">
    <property type="entry name" value="P-loop containing nucleotide triphosphate hydrolases"/>
    <property type="match status" value="2"/>
</dbReference>
<dbReference type="GO" id="GO:0007059">
    <property type="term" value="P:chromosome segregation"/>
    <property type="evidence" value="ECO:0007669"/>
    <property type="project" value="UniProtKB-UniRule"/>
</dbReference>
<dbReference type="EMBL" id="UEYP01000007">
    <property type="protein sequence ID" value="SSC68402.1"/>
    <property type="molecule type" value="Genomic_DNA"/>
</dbReference>
<accession>A0A376AKQ2</accession>
<dbReference type="OrthoDB" id="9808768at2"/>
<dbReference type="InterPro" id="IPR024704">
    <property type="entry name" value="SMC"/>
</dbReference>
<dbReference type="InterPro" id="IPR010935">
    <property type="entry name" value="SMC_hinge"/>
</dbReference>
<dbReference type="SUPFAM" id="SSF75553">
    <property type="entry name" value="Smc hinge domain"/>
    <property type="match status" value="1"/>
</dbReference>
<dbReference type="SMART" id="SM00968">
    <property type="entry name" value="SMC_hinge"/>
    <property type="match status" value="1"/>
</dbReference>
<dbReference type="Proteomes" id="UP000254764">
    <property type="component" value="Unassembled WGS sequence"/>
</dbReference>
<comment type="subcellular location">
    <subcellularLocation>
        <location evidence="1 7">Cytoplasm</location>
    </subcellularLocation>
</comment>
<dbReference type="GO" id="GO:0005524">
    <property type="term" value="F:ATP binding"/>
    <property type="evidence" value="ECO:0007669"/>
    <property type="project" value="UniProtKB-UniRule"/>
</dbReference>
<dbReference type="RefSeq" id="WP_115670989.1">
    <property type="nucleotide sequence ID" value="NZ_UEYP01000007.1"/>
</dbReference>
<dbReference type="PANTHER" id="PTHR43977">
    <property type="entry name" value="STRUCTURAL MAINTENANCE OF CHROMOSOMES PROTEIN 3"/>
    <property type="match status" value="1"/>
</dbReference>
<dbReference type="InterPro" id="IPR036277">
    <property type="entry name" value="SMC_hinge_sf"/>
</dbReference>
<comment type="subunit">
    <text evidence="7">Homodimer.</text>
</comment>
<protein>
    <recommendedName>
        <fullName evidence="7">Chromosome partition protein Smc</fullName>
    </recommendedName>
</protein>
<proteinExistence type="inferred from homology"/>
<feature type="coiled-coil region" evidence="7">
    <location>
        <begin position="637"/>
        <end position="887"/>
    </location>
</feature>
<dbReference type="Pfam" id="PF02463">
    <property type="entry name" value="SMC_N"/>
    <property type="match status" value="1"/>
</dbReference>
<feature type="coiled-coil region" evidence="7">
    <location>
        <begin position="177"/>
        <end position="218"/>
    </location>
</feature>
<evidence type="ECO:0000256" key="4">
    <source>
        <dbReference type="ARBA" id="ARBA00022840"/>
    </source>
</evidence>
<evidence type="ECO:0000313" key="10">
    <source>
        <dbReference type="Proteomes" id="UP000254764"/>
    </source>
</evidence>
<feature type="domain" description="SMC hinge" evidence="8">
    <location>
        <begin position="507"/>
        <end position="595"/>
    </location>
</feature>
<dbReference type="CDD" id="cd03278">
    <property type="entry name" value="ABC_SMC_barmotin"/>
    <property type="match status" value="1"/>
</dbReference>
<dbReference type="GO" id="GO:0003677">
    <property type="term" value="F:DNA binding"/>
    <property type="evidence" value="ECO:0007669"/>
    <property type="project" value="UniProtKB-UniRule"/>
</dbReference>
<reference evidence="10" key="1">
    <citation type="submission" date="2018-07" db="EMBL/GenBank/DDBJ databases">
        <authorList>
            <person name="Peiro R."/>
            <person name="Begona"/>
            <person name="Cbmso G."/>
            <person name="Lopez M."/>
            <person name="Gonzalez S."/>
        </authorList>
    </citation>
    <scope>NUCLEOTIDE SEQUENCE [LARGE SCALE GENOMIC DNA]</scope>
</reference>
<evidence type="ECO:0000256" key="1">
    <source>
        <dbReference type="ARBA" id="ARBA00004496"/>
    </source>
</evidence>
<keyword evidence="4 7" id="KW-0067">ATP-binding</keyword>
<dbReference type="GO" id="GO:0030261">
    <property type="term" value="P:chromosome condensation"/>
    <property type="evidence" value="ECO:0007669"/>
    <property type="project" value="InterPro"/>
</dbReference>
<evidence type="ECO:0000256" key="7">
    <source>
        <dbReference type="HAMAP-Rule" id="MF_01894"/>
    </source>
</evidence>
<evidence type="ECO:0000256" key="6">
    <source>
        <dbReference type="ARBA" id="ARBA00023125"/>
    </source>
</evidence>
<feature type="coiled-coil region" evidence="7">
    <location>
        <begin position="398"/>
        <end position="501"/>
    </location>
</feature>
<dbReference type="GO" id="GO:0016887">
    <property type="term" value="F:ATP hydrolysis activity"/>
    <property type="evidence" value="ECO:0007669"/>
    <property type="project" value="InterPro"/>
</dbReference>
<dbReference type="HAMAP" id="MF_01894">
    <property type="entry name" value="Smc_prok"/>
    <property type="match status" value="1"/>
</dbReference>
<dbReference type="GO" id="GO:0005737">
    <property type="term" value="C:cytoplasm"/>
    <property type="evidence" value="ECO:0007669"/>
    <property type="project" value="UniProtKB-SubCell"/>
</dbReference>
<dbReference type="SUPFAM" id="SSF52540">
    <property type="entry name" value="P-loop containing nucleoside triphosphate hydrolases"/>
    <property type="match status" value="1"/>
</dbReference>
<keyword evidence="2 7" id="KW-0963">Cytoplasm</keyword>
<comment type="domain">
    <text evidence="7">Contains large globular domains required for ATP hydrolysis at each terminus and a third globular domain forming a flexible hinge near the middle of the molecule. These domains are separated by coiled-coil structures.</text>
</comment>
<keyword evidence="10" id="KW-1185">Reference proteome</keyword>
<keyword evidence="5 7" id="KW-0175">Coiled coil</keyword>
<dbReference type="PIRSF" id="PIRSF005719">
    <property type="entry name" value="SMC"/>
    <property type="match status" value="1"/>
</dbReference>
<keyword evidence="3 7" id="KW-0547">Nucleotide-binding</keyword>
<evidence type="ECO:0000256" key="5">
    <source>
        <dbReference type="ARBA" id="ARBA00023054"/>
    </source>
</evidence>
<dbReference type="STRING" id="1336235.GCA_000518785_02718"/>
<dbReference type="InterPro" id="IPR027417">
    <property type="entry name" value="P-loop_NTPase"/>
</dbReference>
<evidence type="ECO:0000256" key="3">
    <source>
        <dbReference type="ARBA" id="ARBA00022741"/>
    </source>
</evidence>
<evidence type="ECO:0000259" key="8">
    <source>
        <dbReference type="SMART" id="SM00968"/>
    </source>
</evidence>
<dbReference type="AlphaFoldDB" id="A0A376AKQ2"/>
<dbReference type="GO" id="GO:0006260">
    <property type="term" value="P:DNA replication"/>
    <property type="evidence" value="ECO:0007669"/>
    <property type="project" value="UniProtKB-UniRule"/>
</dbReference>
<feature type="coiled-coil region" evidence="7">
    <location>
        <begin position="282"/>
        <end position="348"/>
    </location>
</feature>
<dbReference type="GO" id="GO:0007062">
    <property type="term" value="P:sister chromatid cohesion"/>
    <property type="evidence" value="ECO:0007669"/>
    <property type="project" value="InterPro"/>
</dbReference>
<dbReference type="FunFam" id="3.40.50.300:FF:000901">
    <property type="entry name" value="Chromosome partition protein Smc"/>
    <property type="match status" value="1"/>
</dbReference>
<comment type="function">
    <text evidence="7">Required for chromosome condensation and partitioning.</text>
</comment>
<evidence type="ECO:0000256" key="2">
    <source>
        <dbReference type="ARBA" id="ARBA00022490"/>
    </source>
</evidence>
<dbReference type="InterPro" id="IPR003395">
    <property type="entry name" value="RecF/RecN/SMC_N"/>
</dbReference>
<feature type="coiled-coil region" evidence="7">
    <location>
        <begin position="928"/>
        <end position="990"/>
    </location>
</feature>
<feature type="binding site" evidence="7">
    <location>
        <begin position="32"/>
        <end position="39"/>
    </location>
    <ligand>
        <name>ATP</name>
        <dbReference type="ChEBI" id="CHEBI:30616"/>
    </ligand>
</feature>
<gene>
    <name evidence="7" type="primary">smc</name>
    <name evidence="9" type="ORF">RHIZ70_4110</name>
</gene>
<evidence type="ECO:0000313" key="9">
    <source>
        <dbReference type="EMBL" id="SSC68402.1"/>
    </source>
</evidence>
<name>A0A376AKQ2_9HYPH</name>
<sequence>MKFNRLRLLGFKSFVEPTEFIIERGLTGVVGPNGCGKSNLVEALRWVMGENSYKNMRASGMDDVIFSGSGNRPARNTAEVGLYLDNSDRTAPAAFNDADEIQVTRRIERGEGSVYRINGKEARAKDVQLLFADASTGARSPSMVGQGRIGELIQAKPQARRQLLEEAAGISGLHSRRHEAELRLRAAETNLERLEDITAQLEAQIESLKRQARQANRFKMLSADIRAHEAMLLHIRWSQAKQAEGEAESALNQATSIVAEKAQGQMEAAKAQGIASLKMPELREEEARCAAALQRLQIARTQLDEEAGRLLRRRDELTRRLAQLGEDIRREERLVAENAEVLERLTAEEVELEDILADSGRTGEEARITFEAAAATLSDSEKRFAALTAERAEAAAGRNQLERLIRDLADRRQRLERQVAEANGELEQIAARISALPDPDEKREMVEAAEQALADSEGATAEIEDRLAEARRAESLTRAPLEAARSKLNALETEARTISRMLASAVSGDFTPVAEELTVTRGFETALGAALGDDLDSPLDAAAPAHWMLNGDGAGDPALPAGIASLVDHVRAPPALTRRLRQIGIVDEGTALRLMPELRPGQRLVTREGAVYRWDGHVAGSEAPSAAALRLAQKNRLTEIETEVEEAQYALTDAEERLAEALDAIRSEESRLAEARDRQRLSIRHLAEAREALTQAERASGDLIRRRVVIEEAVNGLKAQIEEALEQEENARIEIEETPDLSALDVRLREAEAEVATDRGRLAEARARFEGLAREDESRRRRILAIRQERSTWQARARNAEEHIATLRDRVAEAEDEMIGLEMAPDEVEEKRRALMTELEKAEAARRAAADRLVEAETRQREADQKAAAALAELAESREKRGRAEERLVSARDWRKEAETRIHEALAVLPHEAFRLTGLKDPSEIPDLREVERDLDRLRIERERLGAVNLRADEEQKELSERLAALIKERDDIIDAIKKLRGAIQSLNREGRERLIAAFDVVNAQFQRLFTHLFNGGTAELQLIESDDPLEAGLEILARPPGKKPQTMTLLSGGEQALTAMALIFAVFLTNPAPICVLDEVDAPLDDHNVERYCNLMDEMAASTETRFVIITHNPITMARMNRLFGVTMAEQGVSQLVSVDLETAEALRERDAV</sequence>